<dbReference type="InterPro" id="IPR003593">
    <property type="entry name" value="AAA+_ATPase"/>
</dbReference>
<feature type="domain" description="ABC transporter" evidence="4">
    <location>
        <begin position="1"/>
        <end position="229"/>
    </location>
</feature>
<dbReference type="Proteomes" id="UP001239782">
    <property type="component" value="Chromosome"/>
</dbReference>
<evidence type="ECO:0000256" key="1">
    <source>
        <dbReference type="ARBA" id="ARBA00022448"/>
    </source>
</evidence>
<evidence type="ECO:0000259" key="4">
    <source>
        <dbReference type="PROSITE" id="PS50893"/>
    </source>
</evidence>
<dbReference type="GO" id="GO:0005524">
    <property type="term" value="F:ATP binding"/>
    <property type="evidence" value="ECO:0007669"/>
    <property type="project" value="UniProtKB-KW"/>
</dbReference>
<dbReference type="PANTHER" id="PTHR42939:SF1">
    <property type="entry name" value="ABC TRANSPORTER ATP-BINDING PROTEIN ALBC-RELATED"/>
    <property type="match status" value="1"/>
</dbReference>
<dbReference type="SMART" id="SM00382">
    <property type="entry name" value="AAA"/>
    <property type="match status" value="1"/>
</dbReference>
<reference evidence="5 6" key="1">
    <citation type="submission" date="2023-08" db="EMBL/GenBank/DDBJ databases">
        <title>Pleionea litopenaei sp. nov., isolated from stomach of juvenile Litopenaeus vannamei.</title>
        <authorList>
            <person name="Rho A.M."/>
            <person name="Hwang C.Y."/>
        </authorList>
    </citation>
    <scope>NUCLEOTIDE SEQUENCE [LARGE SCALE GENOMIC DNA]</scope>
    <source>
        <strain evidence="5 6">HL-JVS1</strain>
    </source>
</reference>
<keyword evidence="6" id="KW-1185">Reference proteome</keyword>
<dbReference type="InterPro" id="IPR003439">
    <property type="entry name" value="ABC_transporter-like_ATP-bd"/>
</dbReference>
<dbReference type="PANTHER" id="PTHR42939">
    <property type="entry name" value="ABC TRANSPORTER ATP-BINDING PROTEIN ALBC-RELATED"/>
    <property type="match status" value="1"/>
</dbReference>
<protein>
    <submittedName>
        <fullName evidence="5">ABC transporter ATP-binding protein</fullName>
    </submittedName>
</protein>
<dbReference type="PROSITE" id="PS50893">
    <property type="entry name" value="ABC_TRANSPORTER_2"/>
    <property type="match status" value="1"/>
</dbReference>
<organism evidence="5 6">
    <name type="scientific">Pleionea litopenaei</name>
    <dbReference type="NCBI Taxonomy" id="3070815"/>
    <lineage>
        <taxon>Bacteria</taxon>
        <taxon>Pseudomonadati</taxon>
        <taxon>Pseudomonadota</taxon>
        <taxon>Gammaproteobacteria</taxon>
        <taxon>Oceanospirillales</taxon>
        <taxon>Pleioneaceae</taxon>
        <taxon>Pleionea</taxon>
    </lineage>
</organism>
<proteinExistence type="predicted"/>
<dbReference type="SUPFAM" id="SSF52540">
    <property type="entry name" value="P-loop containing nucleoside triphosphate hydrolases"/>
    <property type="match status" value="1"/>
</dbReference>
<gene>
    <name evidence="5" type="ORF">Q9312_14715</name>
</gene>
<dbReference type="GO" id="GO:0016887">
    <property type="term" value="F:ATP hydrolysis activity"/>
    <property type="evidence" value="ECO:0007669"/>
    <property type="project" value="InterPro"/>
</dbReference>
<dbReference type="Gene3D" id="3.40.50.300">
    <property type="entry name" value="P-loop containing nucleotide triphosphate hydrolases"/>
    <property type="match status" value="1"/>
</dbReference>
<evidence type="ECO:0000313" key="6">
    <source>
        <dbReference type="Proteomes" id="UP001239782"/>
    </source>
</evidence>
<evidence type="ECO:0000256" key="2">
    <source>
        <dbReference type="ARBA" id="ARBA00022741"/>
    </source>
</evidence>
<name>A0AA51X652_9GAMM</name>
<keyword evidence="2" id="KW-0547">Nucleotide-binding</keyword>
<evidence type="ECO:0000256" key="3">
    <source>
        <dbReference type="ARBA" id="ARBA00022840"/>
    </source>
</evidence>
<dbReference type="PROSITE" id="PS00211">
    <property type="entry name" value="ABC_TRANSPORTER_1"/>
    <property type="match status" value="1"/>
</dbReference>
<sequence length="300" mass="33905">MLFSTQNLSPTSLDGQLKSYSFQITQPQLIGLLGINGAGKSTLLHLLAGGQELFTGDALLLGHSLSKAKCDYQQKVGYVVDNLTVPKHMTVSDFLQFMAHSKNIKNHESSIQSIIEELSLTDLVNKPVQKLSLGQKQRVNVAQALINNPELLLLDEPLNGLDPNQQHLFWDLLKRSKSRAAIILASHHVHDLLEYCDRIMIVDQHTLVFDQCIRNDEQYYVLSRPLAISQQVSINCTDEKISINDNNKSEQSNLIHPQICRVDDERLTDTHRQEAIISGSLRHIILELFSKQAQGLWQWQ</sequence>
<dbReference type="Pfam" id="PF00005">
    <property type="entry name" value="ABC_tran"/>
    <property type="match status" value="1"/>
</dbReference>
<accession>A0AA51X652</accession>
<dbReference type="RefSeq" id="WP_309201616.1">
    <property type="nucleotide sequence ID" value="NZ_CP133548.1"/>
</dbReference>
<dbReference type="InterPro" id="IPR051782">
    <property type="entry name" value="ABC_Transporter_VariousFunc"/>
</dbReference>
<keyword evidence="1" id="KW-0813">Transport</keyword>
<dbReference type="EMBL" id="CP133548">
    <property type="protein sequence ID" value="WMS86471.1"/>
    <property type="molecule type" value="Genomic_DNA"/>
</dbReference>
<dbReference type="AlphaFoldDB" id="A0AA51X652"/>
<evidence type="ECO:0000313" key="5">
    <source>
        <dbReference type="EMBL" id="WMS86471.1"/>
    </source>
</evidence>
<keyword evidence="3 5" id="KW-0067">ATP-binding</keyword>
<dbReference type="InterPro" id="IPR017871">
    <property type="entry name" value="ABC_transporter-like_CS"/>
</dbReference>
<dbReference type="KEGG" id="plei:Q9312_14715"/>
<dbReference type="InterPro" id="IPR027417">
    <property type="entry name" value="P-loop_NTPase"/>
</dbReference>